<dbReference type="KEGG" id="ffa:FFWV33_18430"/>
<protein>
    <recommendedName>
        <fullName evidence="2">DUF8201 domain-containing protein</fullName>
    </recommendedName>
</protein>
<feature type="transmembrane region" description="Helical" evidence="1">
    <location>
        <begin position="230"/>
        <end position="257"/>
    </location>
</feature>
<evidence type="ECO:0000313" key="4">
    <source>
        <dbReference type="Proteomes" id="UP000244527"/>
    </source>
</evidence>
<gene>
    <name evidence="3" type="ORF">FFWV33_18430</name>
</gene>
<keyword evidence="4" id="KW-1185">Reference proteome</keyword>
<evidence type="ECO:0000256" key="1">
    <source>
        <dbReference type="SAM" id="Phobius"/>
    </source>
</evidence>
<dbReference type="NCBIfam" id="NF047510">
    <property type="entry name" value="LIC_10190_fam"/>
    <property type="match status" value="1"/>
</dbReference>
<feature type="transmembrane region" description="Helical" evidence="1">
    <location>
        <begin position="404"/>
        <end position="421"/>
    </location>
</feature>
<keyword evidence="1" id="KW-0472">Membrane</keyword>
<reference evidence="3 4" key="1">
    <citation type="submission" date="2017-04" db="EMBL/GenBank/DDBJ databases">
        <title>Compelte genome sequence of WV33.</title>
        <authorList>
            <person name="Lee P.C."/>
        </authorList>
    </citation>
    <scope>NUCLEOTIDE SEQUENCE [LARGE SCALE GENOMIC DNA]</scope>
    <source>
        <strain evidence="3 4">WV33</strain>
    </source>
</reference>
<feature type="transmembrane region" description="Helical" evidence="1">
    <location>
        <begin position="344"/>
        <end position="368"/>
    </location>
</feature>
<sequence length="544" mass="62733">MATLKVLKIQIDNFYFTAFFGLFGATVLASLWSLFGRLNIEFHIFLLVLNGLLLYFLWSDCKQLYTRFLHQIKNLNWPVQVLFAGFSIVLLAQSATAPFIVDNESYYIQTIKWLNEYGLVKGIANLHPFLAVSSGWHVTQAAFNFSFLYDRFNDLNGLCLWLLLGFAFDKYNVDLNKETKVLNFIGILPLLALFLFQFVSAPSPDLPIYCCTFLIVYIFFEKENYGYPQVFIITFVLAVFACYLKPTAVALVLFPFYILCTQFKTVKSVLLRMTVLGGLVLLLFISKNTIVSGYPFFPVVGFQFMSVDYAMPIPIAQFYFEQTKLVAFNCTSDQFASFSPVDRFYRWITLSGLHGFFNALAVLLLFIVPVIFGFFRKRKAIGVVYCIMTVQLVLLFFTSPQYRFFINFILVFILLFVVYYLKNKRILMALQFCSLFLVLIMLSNKIPLQSLSANPNFQTNRVFSIENLIYPHSNSSLGLSFERIQKGNLLYFSPHANSLFWEIGNASLPATNKYELAYFEQYFGYVPQMRTQDLADGFYAKKIK</sequence>
<proteinExistence type="predicted"/>
<dbReference type="InterPro" id="IPR058514">
    <property type="entry name" value="DUF8201"/>
</dbReference>
<dbReference type="InterPro" id="IPR058065">
    <property type="entry name" value="LIC_10190-like"/>
</dbReference>
<feature type="transmembrane region" description="Helical" evidence="1">
    <location>
        <begin position="380"/>
        <end position="398"/>
    </location>
</feature>
<keyword evidence="1" id="KW-1133">Transmembrane helix</keyword>
<organism evidence="3 4">
    <name type="scientific">Flavobacterium faecale</name>
    <dbReference type="NCBI Taxonomy" id="1355330"/>
    <lineage>
        <taxon>Bacteria</taxon>
        <taxon>Pseudomonadati</taxon>
        <taxon>Bacteroidota</taxon>
        <taxon>Flavobacteriia</taxon>
        <taxon>Flavobacteriales</taxon>
        <taxon>Flavobacteriaceae</taxon>
        <taxon>Flavobacterium</taxon>
    </lineage>
</organism>
<feature type="domain" description="DUF8201" evidence="2">
    <location>
        <begin position="2"/>
        <end position="410"/>
    </location>
</feature>
<feature type="transmembrane region" description="Helical" evidence="1">
    <location>
        <begin position="269"/>
        <end position="286"/>
    </location>
</feature>
<keyword evidence="1" id="KW-0812">Transmembrane</keyword>
<evidence type="ECO:0000313" key="3">
    <source>
        <dbReference type="EMBL" id="AWG23365.1"/>
    </source>
</evidence>
<dbReference type="RefSeq" id="WP_108742262.1">
    <property type="nucleotide sequence ID" value="NZ_CP020918.1"/>
</dbReference>
<feature type="transmembrane region" description="Helical" evidence="1">
    <location>
        <begin position="40"/>
        <end position="58"/>
    </location>
</feature>
<accession>A0A2S1LHV1</accession>
<dbReference type="AlphaFoldDB" id="A0A2S1LHV1"/>
<feature type="transmembrane region" description="Helical" evidence="1">
    <location>
        <begin position="152"/>
        <end position="169"/>
    </location>
</feature>
<dbReference type="EMBL" id="CP020918">
    <property type="protein sequence ID" value="AWG23365.1"/>
    <property type="molecule type" value="Genomic_DNA"/>
</dbReference>
<dbReference type="OrthoDB" id="344987at2"/>
<name>A0A2S1LHV1_9FLAO</name>
<feature type="transmembrane region" description="Helical" evidence="1">
    <location>
        <begin position="14"/>
        <end position="34"/>
    </location>
</feature>
<feature type="transmembrane region" description="Helical" evidence="1">
    <location>
        <begin position="79"/>
        <end position="101"/>
    </location>
</feature>
<dbReference type="Pfam" id="PF26626">
    <property type="entry name" value="DUF8201"/>
    <property type="match status" value="1"/>
</dbReference>
<dbReference type="Proteomes" id="UP000244527">
    <property type="component" value="Chromosome"/>
</dbReference>
<feature type="transmembrane region" description="Helical" evidence="1">
    <location>
        <begin position="181"/>
        <end position="199"/>
    </location>
</feature>
<evidence type="ECO:0000259" key="2">
    <source>
        <dbReference type="Pfam" id="PF26626"/>
    </source>
</evidence>
<feature type="transmembrane region" description="Helical" evidence="1">
    <location>
        <begin position="426"/>
        <end position="443"/>
    </location>
</feature>